<name>A0A2P7S1G0_9HYPH</name>
<dbReference type="Gene3D" id="1.20.1220.20">
    <property type="entry name" value="Uncharcterised protein PF01724"/>
    <property type="match status" value="1"/>
</dbReference>
<comment type="caution">
    <text evidence="1">The sequence shown here is derived from an EMBL/GenBank/DDBJ whole genome shotgun (WGS) entry which is preliminary data.</text>
</comment>
<dbReference type="AlphaFoldDB" id="A0A2P7S1G0"/>
<proteinExistence type="predicted"/>
<dbReference type="OrthoDB" id="425753at2"/>
<dbReference type="InterPro" id="IPR002636">
    <property type="entry name" value="DUF29"/>
</dbReference>
<evidence type="ECO:0000313" key="1">
    <source>
        <dbReference type="EMBL" id="PSJ56314.1"/>
    </source>
</evidence>
<protein>
    <submittedName>
        <fullName evidence="1">DUF29 domain-containing protein</fullName>
    </submittedName>
</protein>
<gene>
    <name evidence="1" type="ORF">C7I84_20800</name>
</gene>
<evidence type="ECO:0000313" key="2">
    <source>
        <dbReference type="Proteomes" id="UP000241229"/>
    </source>
</evidence>
<dbReference type="Proteomes" id="UP000241229">
    <property type="component" value="Unassembled WGS sequence"/>
</dbReference>
<accession>A0A2P7S1G0</accession>
<sequence length="153" mass="17456">MNRIDPSPPLVVYEDDFALWCAQQGALLRAGRTSSLDRENLAEEIESLGRSQEDEIESRLNVLVMHLLKWCYQPQKCTPSWRATIIEQRMRISKRLKASPSLRNYPATVLDEEYVTARLRAAGETGLSEVIFPEGCPFTIEEILDPAFFPEGR</sequence>
<dbReference type="Pfam" id="PF01724">
    <property type="entry name" value="DUF29"/>
    <property type="match status" value="1"/>
</dbReference>
<dbReference type="PANTHER" id="PTHR34235">
    <property type="entry name" value="SLR1203 PROTEIN-RELATED"/>
    <property type="match status" value="1"/>
</dbReference>
<keyword evidence="2" id="KW-1185">Reference proteome</keyword>
<organism evidence="1 2">
    <name type="scientific">Kumtagia ephedrae</name>
    <dbReference type="NCBI Taxonomy" id="2116701"/>
    <lineage>
        <taxon>Bacteria</taxon>
        <taxon>Pseudomonadati</taxon>
        <taxon>Pseudomonadota</taxon>
        <taxon>Alphaproteobacteria</taxon>
        <taxon>Hyphomicrobiales</taxon>
        <taxon>Phyllobacteriaceae</taxon>
        <taxon>Kumtagia</taxon>
    </lineage>
</organism>
<reference evidence="1 2" key="1">
    <citation type="submission" date="2018-03" db="EMBL/GenBank/DDBJ databases">
        <title>The draft genome of Mesorhizobium sp. 6GN-30.</title>
        <authorList>
            <person name="Liu L."/>
            <person name="Li L."/>
            <person name="Wang T."/>
            <person name="Zhang X."/>
            <person name="Liang L."/>
        </authorList>
    </citation>
    <scope>NUCLEOTIDE SEQUENCE [LARGE SCALE GENOMIC DNA]</scope>
    <source>
        <strain evidence="1 2">6GN30</strain>
    </source>
</reference>
<dbReference type="EMBL" id="PXYK01000022">
    <property type="protein sequence ID" value="PSJ56314.1"/>
    <property type="molecule type" value="Genomic_DNA"/>
</dbReference>
<dbReference type="RefSeq" id="WP_106774142.1">
    <property type="nucleotide sequence ID" value="NZ_PXYK01000022.1"/>
</dbReference>